<evidence type="ECO:0000259" key="4">
    <source>
        <dbReference type="PROSITE" id="PS50977"/>
    </source>
</evidence>
<dbReference type="AlphaFoldDB" id="A0A4V2FQT4"/>
<dbReference type="InterPro" id="IPR050109">
    <property type="entry name" value="HTH-type_TetR-like_transc_reg"/>
</dbReference>
<feature type="domain" description="HTH tetR-type" evidence="4">
    <location>
        <begin position="21"/>
        <end position="81"/>
    </location>
</feature>
<dbReference type="RefSeq" id="WP_130290306.1">
    <property type="nucleotide sequence ID" value="NZ_SHKL01000001.1"/>
</dbReference>
<evidence type="ECO:0000256" key="1">
    <source>
        <dbReference type="ARBA" id="ARBA00023125"/>
    </source>
</evidence>
<dbReference type="Pfam" id="PF17940">
    <property type="entry name" value="TetR_C_31"/>
    <property type="match status" value="1"/>
</dbReference>
<keyword evidence="6" id="KW-1185">Reference proteome</keyword>
<dbReference type="PANTHER" id="PTHR30055">
    <property type="entry name" value="HTH-TYPE TRANSCRIPTIONAL REGULATOR RUTR"/>
    <property type="match status" value="1"/>
</dbReference>
<dbReference type="GO" id="GO:0003700">
    <property type="term" value="F:DNA-binding transcription factor activity"/>
    <property type="evidence" value="ECO:0007669"/>
    <property type="project" value="TreeGrafter"/>
</dbReference>
<evidence type="ECO:0000313" key="5">
    <source>
        <dbReference type="EMBL" id="RZT85920.1"/>
    </source>
</evidence>
<keyword evidence="1 2" id="KW-0238">DNA-binding</keyword>
<feature type="region of interest" description="Disordered" evidence="3">
    <location>
        <begin position="1"/>
        <end position="22"/>
    </location>
</feature>
<evidence type="ECO:0000256" key="3">
    <source>
        <dbReference type="SAM" id="MobiDB-lite"/>
    </source>
</evidence>
<dbReference type="InterPro" id="IPR009057">
    <property type="entry name" value="Homeodomain-like_sf"/>
</dbReference>
<name>A0A4V2FQT4_PSEST</name>
<dbReference type="Pfam" id="PF00440">
    <property type="entry name" value="TetR_N"/>
    <property type="match status" value="1"/>
</dbReference>
<dbReference type="PANTHER" id="PTHR30055:SF231">
    <property type="entry name" value="TRANSCRIPTIONAL REGULATORY PROTEIN (PROBABLY DEOR-FAMILY)-RELATED"/>
    <property type="match status" value="1"/>
</dbReference>
<dbReference type="Gene3D" id="1.10.357.10">
    <property type="entry name" value="Tetracycline Repressor, domain 2"/>
    <property type="match status" value="1"/>
</dbReference>
<dbReference type="Proteomes" id="UP000291591">
    <property type="component" value="Unassembled WGS sequence"/>
</dbReference>
<comment type="caution">
    <text evidence="5">The sequence shown here is derived from an EMBL/GenBank/DDBJ whole genome shotgun (WGS) entry which is preliminary data.</text>
</comment>
<reference evidence="5 6" key="1">
    <citation type="submission" date="2019-02" db="EMBL/GenBank/DDBJ databases">
        <title>Sequencing the genomes of 1000 actinobacteria strains.</title>
        <authorList>
            <person name="Klenk H.-P."/>
        </authorList>
    </citation>
    <scope>NUCLEOTIDE SEQUENCE [LARGE SCALE GENOMIC DNA]</scope>
    <source>
        <strain evidence="5 6">DSM 45779</strain>
    </source>
</reference>
<gene>
    <name evidence="5" type="ORF">EV383_2807</name>
</gene>
<dbReference type="SUPFAM" id="SSF46689">
    <property type="entry name" value="Homeodomain-like"/>
    <property type="match status" value="1"/>
</dbReference>
<dbReference type="PROSITE" id="PS50977">
    <property type="entry name" value="HTH_TETR_2"/>
    <property type="match status" value="1"/>
</dbReference>
<dbReference type="GO" id="GO:0000976">
    <property type="term" value="F:transcription cis-regulatory region binding"/>
    <property type="evidence" value="ECO:0007669"/>
    <property type="project" value="TreeGrafter"/>
</dbReference>
<proteinExistence type="predicted"/>
<evidence type="ECO:0000256" key="2">
    <source>
        <dbReference type="PROSITE-ProRule" id="PRU00335"/>
    </source>
</evidence>
<feature type="DNA-binding region" description="H-T-H motif" evidence="2">
    <location>
        <begin position="44"/>
        <end position="63"/>
    </location>
</feature>
<dbReference type="EMBL" id="SHKL01000001">
    <property type="protein sequence ID" value="RZT85920.1"/>
    <property type="molecule type" value="Genomic_DNA"/>
</dbReference>
<protein>
    <submittedName>
        <fullName evidence="5">TetR family transcriptional regulator</fullName>
    </submittedName>
</protein>
<evidence type="ECO:0000313" key="6">
    <source>
        <dbReference type="Proteomes" id="UP000291591"/>
    </source>
</evidence>
<dbReference type="InterPro" id="IPR001647">
    <property type="entry name" value="HTH_TetR"/>
</dbReference>
<dbReference type="InterPro" id="IPR041583">
    <property type="entry name" value="TetR_C_31"/>
</dbReference>
<sequence>MADDAPPTGEPRIDGRRAHGERRRRKLLDATLEVIARDGAGHVTHRSVAAAAGVAHSSVAYYFTDIDDILVSALTRAGKRYVEAGDQVFAAVREGADLPTALAESIIGWDVVPGNALMAAEYELYLMAARRPELAPVALEWADRLAEMIGGHVADPGRVQAVVALVEGTLLQALLGRPTTVEDLRSALQRLLDA</sequence>
<accession>A0A4V2FQT4</accession>
<dbReference type="OrthoDB" id="6929199at2"/>
<organism evidence="5 6">
    <name type="scientific">Pseudonocardia sediminis</name>
    <dbReference type="NCBI Taxonomy" id="1397368"/>
    <lineage>
        <taxon>Bacteria</taxon>
        <taxon>Bacillati</taxon>
        <taxon>Actinomycetota</taxon>
        <taxon>Actinomycetes</taxon>
        <taxon>Pseudonocardiales</taxon>
        <taxon>Pseudonocardiaceae</taxon>
        <taxon>Pseudonocardia</taxon>
    </lineage>
</organism>